<organism evidence="3 4">
    <name type="scientific">Orchesella dallaii</name>
    <dbReference type="NCBI Taxonomy" id="48710"/>
    <lineage>
        <taxon>Eukaryota</taxon>
        <taxon>Metazoa</taxon>
        <taxon>Ecdysozoa</taxon>
        <taxon>Arthropoda</taxon>
        <taxon>Hexapoda</taxon>
        <taxon>Collembola</taxon>
        <taxon>Entomobryomorpha</taxon>
        <taxon>Entomobryoidea</taxon>
        <taxon>Orchesellidae</taxon>
        <taxon>Orchesellinae</taxon>
        <taxon>Orchesella</taxon>
    </lineage>
</organism>
<feature type="compositionally biased region" description="Basic and acidic residues" evidence="1">
    <location>
        <begin position="54"/>
        <end position="74"/>
    </location>
</feature>
<dbReference type="Proteomes" id="UP001642540">
    <property type="component" value="Unassembled WGS sequence"/>
</dbReference>
<reference evidence="3 4" key="1">
    <citation type="submission" date="2024-08" db="EMBL/GenBank/DDBJ databases">
        <authorList>
            <person name="Cucini C."/>
            <person name="Frati F."/>
        </authorList>
    </citation>
    <scope>NUCLEOTIDE SEQUENCE [LARGE SCALE GENOMIC DNA]</scope>
</reference>
<feature type="signal peptide" evidence="2">
    <location>
        <begin position="1"/>
        <end position="22"/>
    </location>
</feature>
<dbReference type="Pfam" id="PF01395">
    <property type="entry name" value="PBP_GOBP"/>
    <property type="match status" value="1"/>
</dbReference>
<dbReference type="InterPro" id="IPR006170">
    <property type="entry name" value="PBP/GOBP"/>
</dbReference>
<feature type="region of interest" description="Disordered" evidence="1">
    <location>
        <begin position="54"/>
        <end position="104"/>
    </location>
</feature>
<evidence type="ECO:0000256" key="1">
    <source>
        <dbReference type="SAM" id="MobiDB-lite"/>
    </source>
</evidence>
<dbReference type="Gene3D" id="1.10.238.20">
    <property type="entry name" value="Pheromone/general odorant binding protein domain"/>
    <property type="match status" value="1"/>
</dbReference>
<proteinExistence type="predicted"/>
<evidence type="ECO:0000256" key="2">
    <source>
        <dbReference type="SAM" id="SignalP"/>
    </source>
</evidence>
<name>A0ABP1S664_9HEXA</name>
<dbReference type="InterPro" id="IPR036728">
    <property type="entry name" value="PBP_GOBP_sf"/>
</dbReference>
<feature type="compositionally biased region" description="Basic residues" evidence="1">
    <location>
        <begin position="89"/>
        <end position="104"/>
    </location>
</feature>
<dbReference type="EMBL" id="CAXLJM020000160">
    <property type="protein sequence ID" value="CAL8144180.1"/>
    <property type="molecule type" value="Genomic_DNA"/>
</dbReference>
<gene>
    <name evidence="3" type="ORF">ODALV1_LOCUS30114</name>
</gene>
<comment type="caution">
    <text evidence="3">The sequence shown here is derived from an EMBL/GenBank/DDBJ whole genome shotgun (WGS) entry which is preliminary data.</text>
</comment>
<keyword evidence="4" id="KW-1185">Reference proteome</keyword>
<dbReference type="SUPFAM" id="SSF47565">
    <property type="entry name" value="Insect pheromone/odorant-binding proteins"/>
    <property type="match status" value="1"/>
</dbReference>
<feature type="chain" id="PRO_5045083502" evidence="2">
    <location>
        <begin position="23"/>
        <end position="203"/>
    </location>
</feature>
<evidence type="ECO:0000313" key="3">
    <source>
        <dbReference type="EMBL" id="CAL8144180.1"/>
    </source>
</evidence>
<evidence type="ECO:0000313" key="4">
    <source>
        <dbReference type="Proteomes" id="UP001642540"/>
    </source>
</evidence>
<protein>
    <submittedName>
        <fullName evidence="3">Uncharacterized protein</fullName>
    </submittedName>
</protein>
<accession>A0ABP1S664</accession>
<sequence>MQNLSLLLFGAVLCVVYVTVSAHGGGGGGGEMKKKMMEKFKKCDDGEMNMEEMMKGKEECMPKRKKPESSENMERRRRSPSGNGEAGGKHSKGGKGGKGRGKGKRLAGSVCMLKKAGALDESGKFSETGFRSYIDKIYPENKREEAYNSAKACADKHSSSFSPDNNFVGYAEFMKCAKEGHMAICKIEMPNWGGGKKNSEEME</sequence>
<keyword evidence="2" id="KW-0732">Signal</keyword>